<dbReference type="Proteomes" id="UP000235015">
    <property type="component" value="Unassembled WGS sequence"/>
</dbReference>
<gene>
    <name evidence="1" type="ORF">C0630_05545</name>
</gene>
<dbReference type="RefSeq" id="WP_273438240.1">
    <property type="nucleotide sequence ID" value="NZ_PKUN01000004.1"/>
</dbReference>
<dbReference type="AlphaFoldDB" id="A0A2N6CZA4"/>
<evidence type="ECO:0000313" key="2">
    <source>
        <dbReference type="Proteomes" id="UP000235015"/>
    </source>
</evidence>
<reference evidence="1 2" key="1">
    <citation type="submission" date="2017-11" db="EMBL/GenBank/DDBJ databases">
        <title>Genome-resolved metagenomics identifies genetic mobility, metabolic interactions, and unexpected diversity in perchlorate-reducing communities.</title>
        <authorList>
            <person name="Barnum T.P."/>
            <person name="Figueroa I.A."/>
            <person name="Carlstrom C.I."/>
            <person name="Lucas L.N."/>
            <person name="Engelbrektson A.L."/>
            <person name="Coates J.D."/>
        </authorList>
    </citation>
    <scope>NUCLEOTIDE SEQUENCE [LARGE SCALE GENOMIC DNA]</scope>
    <source>
        <strain evidence="1">BM301</strain>
    </source>
</reference>
<dbReference type="STRING" id="1111735.GCA_000428045_00474"/>
<comment type="caution">
    <text evidence="1">The sequence shown here is derived from an EMBL/GenBank/DDBJ whole genome shotgun (WGS) entry which is preliminary data.</text>
</comment>
<name>A0A2N6CZA4_9GAMM</name>
<protein>
    <submittedName>
        <fullName evidence="1">Uncharacterized protein</fullName>
    </submittedName>
</protein>
<dbReference type="EMBL" id="PKUN01000004">
    <property type="protein sequence ID" value="PLX62670.1"/>
    <property type="molecule type" value="Genomic_DNA"/>
</dbReference>
<organism evidence="1 2">
    <name type="scientific">Sedimenticola selenatireducens</name>
    <dbReference type="NCBI Taxonomy" id="191960"/>
    <lineage>
        <taxon>Bacteria</taxon>
        <taxon>Pseudomonadati</taxon>
        <taxon>Pseudomonadota</taxon>
        <taxon>Gammaproteobacteria</taxon>
        <taxon>Chromatiales</taxon>
        <taxon>Sedimenticolaceae</taxon>
        <taxon>Sedimenticola</taxon>
    </lineage>
</organism>
<sequence length="509" mass="59947">MVTKLDNLFRWRPDAEEFSKPLQFKKPFKLLFDRLPIGIDNNRIDVTLSQEFMDRCRLFVRRSMLHDVTENYWGEPPPPPDNKDLQALREGYAGLMELTVDRARKYNRLEMVQLLQFSVVKFLLQLVGQEYDRLRNQVQRAKSVDSHQSTGRSVQLHDRLVLLARNEAAIRYRITRRLFREMLKIENMRLSKLRKSVLGQSWPVPKPLLFNPMLQLPSLWADEQVMSHYPLVCTDREDQDGFDRVNRLVTGLFAEFLPSWCWSVDPADPFDATCSDIQTTARRHQGEQGGLPGYTESLMLLKRSLQPTEYENGNCSWLDIPENIDRIVYSVKHRSAIRTDYDAPRLRVTWENAKWPGFHHRLMKRILKAFQGSRVELDLLACHAAPGVYHELNRQVPVRIICQYLSGRMTKRDLQRKLNSLQGKAVPAQVIKVLDRMLLIIRRMPAPRRRRRIFSFLRHFALFRRDLKQAYQAHVAMHRIHLLVRPEDIELSRRNGSLLEFPLRVELKP</sequence>
<proteinExistence type="predicted"/>
<accession>A0A2N6CZA4</accession>
<evidence type="ECO:0000313" key="1">
    <source>
        <dbReference type="EMBL" id="PLX62670.1"/>
    </source>
</evidence>